<organism evidence="2 8">
    <name type="scientific">Wallemia mellicola</name>
    <dbReference type="NCBI Taxonomy" id="1708541"/>
    <lineage>
        <taxon>Eukaryota</taxon>
        <taxon>Fungi</taxon>
        <taxon>Dikarya</taxon>
        <taxon>Basidiomycota</taxon>
        <taxon>Wallemiomycotina</taxon>
        <taxon>Wallemiomycetes</taxon>
        <taxon>Wallemiales</taxon>
        <taxon>Wallemiaceae</taxon>
        <taxon>Wallemia</taxon>
    </lineage>
</organism>
<dbReference type="Proteomes" id="UP000310708">
    <property type="component" value="Unassembled WGS sequence"/>
</dbReference>
<evidence type="ECO:0000313" key="4">
    <source>
        <dbReference type="EMBL" id="TIC67740.1"/>
    </source>
</evidence>
<dbReference type="AlphaFoldDB" id="A0A4T0P921"/>
<protein>
    <submittedName>
        <fullName evidence="2">Uncharacterized protein</fullName>
    </submittedName>
</protein>
<dbReference type="Proteomes" id="UP000309601">
    <property type="component" value="Unassembled WGS sequence"/>
</dbReference>
<evidence type="ECO:0000313" key="7">
    <source>
        <dbReference type="Proteomes" id="UP000309601"/>
    </source>
</evidence>
<comment type="caution">
    <text evidence="2">The sequence shown here is derived from an EMBL/GenBank/DDBJ whole genome shotgun (WGS) entry which is preliminary data.</text>
</comment>
<sequence>MTRSPDSEGDKSENSFYSNRVGSQEEVRKPGDYFETTGPGGLGVVRVTKGTPVSEEIRKAKAEGKLRPIPNINRLLRGSTLVIMIFFTYGVRPEYTSTPIY</sequence>
<dbReference type="Proteomes" id="UP000305362">
    <property type="component" value="Unassembled WGS sequence"/>
</dbReference>
<feature type="compositionally biased region" description="Basic and acidic residues" evidence="1">
    <location>
        <begin position="23"/>
        <end position="32"/>
    </location>
</feature>
<dbReference type="EMBL" id="SPRC01000011">
    <property type="protein sequence ID" value="TIB81042.1"/>
    <property type="molecule type" value="Genomic_DNA"/>
</dbReference>
<feature type="region of interest" description="Disordered" evidence="1">
    <location>
        <begin position="1"/>
        <end position="41"/>
    </location>
</feature>
<proteinExistence type="predicted"/>
<dbReference type="Proteomes" id="UP000310685">
    <property type="component" value="Unassembled WGS sequence"/>
</dbReference>
<evidence type="ECO:0000313" key="9">
    <source>
        <dbReference type="Proteomes" id="UP000310708"/>
    </source>
</evidence>
<feature type="compositionally biased region" description="Basic and acidic residues" evidence="1">
    <location>
        <begin position="1"/>
        <end position="13"/>
    </location>
</feature>
<accession>A0A4T0P921</accession>
<gene>
    <name evidence="3" type="ORF">E3Q01_01205</name>
    <name evidence="4" type="ORF">E3Q02_01430</name>
    <name evidence="5" type="ORF">E3Q03_01592</name>
    <name evidence="2" type="ORF">E3Q22_01513</name>
</gene>
<evidence type="ECO:0000313" key="5">
    <source>
        <dbReference type="EMBL" id="TIC68542.1"/>
    </source>
</evidence>
<evidence type="ECO:0000256" key="1">
    <source>
        <dbReference type="SAM" id="MobiDB-lite"/>
    </source>
</evidence>
<evidence type="ECO:0000313" key="8">
    <source>
        <dbReference type="Proteomes" id="UP000310685"/>
    </source>
</evidence>
<dbReference type="EMBL" id="SPRV01000012">
    <property type="protein sequence ID" value="TIC68542.1"/>
    <property type="molecule type" value="Genomic_DNA"/>
</dbReference>
<evidence type="ECO:0000313" key="6">
    <source>
        <dbReference type="Proteomes" id="UP000305362"/>
    </source>
</evidence>
<name>A0A4T0P921_9BASI</name>
<evidence type="ECO:0000313" key="3">
    <source>
        <dbReference type="EMBL" id="TIC67652.1"/>
    </source>
</evidence>
<dbReference type="EMBL" id="SPRW01000011">
    <property type="protein sequence ID" value="TIC67740.1"/>
    <property type="molecule type" value="Genomic_DNA"/>
</dbReference>
<evidence type="ECO:0000313" key="2">
    <source>
        <dbReference type="EMBL" id="TIB81042.1"/>
    </source>
</evidence>
<dbReference type="EMBL" id="SPRX01000010">
    <property type="protein sequence ID" value="TIC67652.1"/>
    <property type="molecule type" value="Genomic_DNA"/>
</dbReference>
<reference evidence="6 7" key="1">
    <citation type="submission" date="2019-03" db="EMBL/GenBank/DDBJ databases">
        <title>Sequencing 25 genomes of Wallemia mellicola.</title>
        <authorList>
            <person name="Gostincar C."/>
        </authorList>
    </citation>
    <scope>NUCLEOTIDE SEQUENCE [LARGE SCALE GENOMIC DNA]</scope>
    <source>
        <strain evidence="4 7">EXF-1274</strain>
        <strain evidence="5 6">EXF-1277</strain>
        <strain evidence="2 8">EXF-6152</strain>
        <strain evidence="3 9">EXF-757</strain>
    </source>
</reference>